<dbReference type="Gene3D" id="3.30.300.30">
    <property type="match status" value="1"/>
</dbReference>
<proteinExistence type="inferred from homology"/>
<dbReference type="PANTHER" id="PTHR24096:SF149">
    <property type="entry name" value="AMP-BINDING DOMAIN-CONTAINING PROTEIN-RELATED"/>
    <property type="match status" value="1"/>
</dbReference>
<dbReference type="Pfam" id="PF00501">
    <property type="entry name" value="AMP-binding"/>
    <property type="match status" value="1"/>
</dbReference>
<dbReference type="InterPro" id="IPR020845">
    <property type="entry name" value="AMP-binding_CS"/>
</dbReference>
<evidence type="ECO:0000259" key="6">
    <source>
        <dbReference type="Pfam" id="PF13193"/>
    </source>
</evidence>
<dbReference type="Proteomes" id="UP000694941">
    <property type="component" value="Unplaced"/>
</dbReference>
<comment type="similarity">
    <text evidence="2">Belongs to the ATP-dependent AMP-binding enzyme family.</text>
</comment>
<keyword evidence="3" id="KW-0436">Ligase</keyword>
<dbReference type="Gene3D" id="3.40.50.12780">
    <property type="entry name" value="N-terminal domain of ligase-like"/>
    <property type="match status" value="1"/>
</dbReference>
<gene>
    <name evidence="8" type="primary">LOC106462322</name>
</gene>
<comment type="subcellular location">
    <subcellularLocation>
        <location evidence="1">Peroxisome</location>
    </subcellularLocation>
</comment>
<name>A0ABM1SNP1_LIMPO</name>
<feature type="domain" description="AMP-dependent synthetase/ligase" evidence="5">
    <location>
        <begin position="39"/>
        <end position="400"/>
    </location>
</feature>
<protein>
    <submittedName>
        <fullName evidence="8">4-coumarate--CoA ligase 1-like isoform X2</fullName>
    </submittedName>
</protein>
<keyword evidence="7" id="KW-1185">Reference proteome</keyword>
<evidence type="ECO:0000313" key="7">
    <source>
        <dbReference type="Proteomes" id="UP000694941"/>
    </source>
</evidence>
<evidence type="ECO:0000259" key="5">
    <source>
        <dbReference type="Pfam" id="PF00501"/>
    </source>
</evidence>
<evidence type="ECO:0000256" key="2">
    <source>
        <dbReference type="ARBA" id="ARBA00006432"/>
    </source>
</evidence>
<sequence length="549" mass="61154">MSDTTTPNIKSSNEKILRSPRTAVDIPNVSLPEFLCTTLENHPDKYLMIAHDNSRSITIKEVLLYGKRFSSALIRRGLKLGDVFCLCSSNNVDFPAAVLGVMNAGATITLGKPMDTKELQYKLEKANAAYLLVERENLEKAREATKNLPKFREILVFEKTEGCPSFTELVEEDDGSAFTGPPKIDPKVTPIVLPFSSGTTGLPKAIIHTHFSFLATILHTMDPTIWKYPRDEIVLGMYPFCHVAGFLFLLIGMAEGLTMINVPSYDSDLFLEVIPRHKVSIVLAAVSVIYFILSDPKARQYDFTSVKEILTSGAPLRREANEEVLVKTFPFLHSVRQLYGLSETLFVSCTEKGKTIPNSVGKLYPSMELKVVDIITGTACDVNESGEFLLRGKQLMKAYLNNPTAFSEAFTPDGWYKTGDYGYYDSEGNIYITDRIKEIIKTGFHQVSPTEIESVLFNHPGIEDAAVIGVPDMALGEVPYGFVVTKLNSHVTPDDIIHFTSDRLAPQKQLKGLEILSQIPRSDFGKLQRNMLKERFQLQSKKFAAKPSA</sequence>
<evidence type="ECO:0000256" key="4">
    <source>
        <dbReference type="ARBA" id="ARBA00023140"/>
    </source>
</evidence>
<evidence type="ECO:0000256" key="1">
    <source>
        <dbReference type="ARBA" id="ARBA00004275"/>
    </source>
</evidence>
<dbReference type="SUPFAM" id="SSF56801">
    <property type="entry name" value="Acetyl-CoA synthetase-like"/>
    <property type="match status" value="1"/>
</dbReference>
<dbReference type="InterPro" id="IPR045851">
    <property type="entry name" value="AMP-bd_C_sf"/>
</dbReference>
<evidence type="ECO:0000313" key="8">
    <source>
        <dbReference type="RefSeq" id="XP_022245247.1"/>
    </source>
</evidence>
<dbReference type="InterPro" id="IPR042099">
    <property type="entry name" value="ANL_N_sf"/>
</dbReference>
<dbReference type="InterPro" id="IPR000873">
    <property type="entry name" value="AMP-dep_synth/lig_dom"/>
</dbReference>
<dbReference type="RefSeq" id="XP_022245247.1">
    <property type="nucleotide sequence ID" value="XM_022389539.1"/>
</dbReference>
<dbReference type="GeneID" id="106462322"/>
<dbReference type="Pfam" id="PF13193">
    <property type="entry name" value="AMP-binding_C"/>
    <property type="match status" value="1"/>
</dbReference>
<organism evidence="7 8">
    <name type="scientific">Limulus polyphemus</name>
    <name type="common">Atlantic horseshoe crab</name>
    <dbReference type="NCBI Taxonomy" id="6850"/>
    <lineage>
        <taxon>Eukaryota</taxon>
        <taxon>Metazoa</taxon>
        <taxon>Ecdysozoa</taxon>
        <taxon>Arthropoda</taxon>
        <taxon>Chelicerata</taxon>
        <taxon>Merostomata</taxon>
        <taxon>Xiphosura</taxon>
        <taxon>Limulidae</taxon>
        <taxon>Limulus</taxon>
    </lineage>
</organism>
<reference evidence="8" key="1">
    <citation type="submission" date="2025-08" db="UniProtKB">
        <authorList>
            <consortium name="RefSeq"/>
        </authorList>
    </citation>
    <scope>IDENTIFICATION</scope>
    <source>
        <tissue evidence="8">Muscle</tissue>
    </source>
</reference>
<evidence type="ECO:0000256" key="3">
    <source>
        <dbReference type="ARBA" id="ARBA00022598"/>
    </source>
</evidence>
<keyword evidence="4" id="KW-0576">Peroxisome</keyword>
<dbReference type="PROSITE" id="PS00455">
    <property type="entry name" value="AMP_BINDING"/>
    <property type="match status" value="1"/>
</dbReference>
<dbReference type="PANTHER" id="PTHR24096">
    <property type="entry name" value="LONG-CHAIN-FATTY-ACID--COA LIGASE"/>
    <property type="match status" value="1"/>
</dbReference>
<feature type="domain" description="AMP-binding enzyme C-terminal" evidence="6">
    <location>
        <begin position="451"/>
        <end position="526"/>
    </location>
</feature>
<accession>A0ABM1SNP1</accession>
<dbReference type="InterPro" id="IPR025110">
    <property type="entry name" value="AMP-bd_C"/>
</dbReference>